<comment type="caution">
    <text evidence="1">The sequence shown here is derived from an EMBL/GenBank/DDBJ whole genome shotgun (WGS) entry which is preliminary data.</text>
</comment>
<proteinExistence type="predicted"/>
<dbReference type="AlphaFoldDB" id="A0A7W1XCS1"/>
<dbReference type="Proteomes" id="UP000530514">
    <property type="component" value="Unassembled WGS sequence"/>
</dbReference>
<gene>
    <name evidence="1" type="ORF">H1164_15615</name>
</gene>
<accession>A0A7W1XCS1</accession>
<reference evidence="1 2" key="1">
    <citation type="submission" date="2020-07" db="EMBL/GenBank/DDBJ databases">
        <authorList>
            <person name="Feng H."/>
        </authorList>
    </citation>
    <scope>NUCLEOTIDE SEQUENCE [LARGE SCALE GENOMIC DNA]</scope>
    <source>
        <strain evidence="2">s-11</strain>
    </source>
</reference>
<keyword evidence="2" id="KW-1185">Reference proteome</keyword>
<dbReference type="EMBL" id="JACEIP010000034">
    <property type="protein sequence ID" value="MBA4544280.1"/>
    <property type="molecule type" value="Genomic_DNA"/>
</dbReference>
<evidence type="ECO:0000313" key="1">
    <source>
        <dbReference type="EMBL" id="MBA4544280.1"/>
    </source>
</evidence>
<organism evidence="1 2">
    <name type="scientific">Thermoactinomyces daqus</name>
    <dbReference type="NCBI Taxonomy" id="1329516"/>
    <lineage>
        <taxon>Bacteria</taxon>
        <taxon>Bacillati</taxon>
        <taxon>Bacillota</taxon>
        <taxon>Bacilli</taxon>
        <taxon>Bacillales</taxon>
        <taxon>Thermoactinomycetaceae</taxon>
        <taxon>Thermoactinomyces</taxon>
    </lineage>
</organism>
<evidence type="ECO:0000313" key="2">
    <source>
        <dbReference type="Proteomes" id="UP000530514"/>
    </source>
</evidence>
<sequence length="97" mass="11501">MSKYKLVITRVEGNELIPVAEMDMGSKRRLEIAFQTIQNYHSRYNEHLMKPSEDWLIDMTIDGDLYGDPIVTRREFANFLIHVRNIWTDLDKFQPGK</sequence>
<dbReference type="RefSeq" id="WP_033102004.1">
    <property type="nucleotide sequence ID" value="NZ_JACEIP010000034.1"/>
</dbReference>
<protein>
    <submittedName>
        <fullName evidence="1">Uncharacterized protein</fullName>
    </submittedName>
</protein>
<name>A0A7W1XCS1_9BACL</name>